<evidence type="ECO:0000313" key="2">
    <source>
        <dbReference type="EMBL" id="WZN59780.1"/>
    </source>
</evidence>
<dbReference type="EMBL" id="CP151502">
    <property type="protein sequence ID" value="WZN59780.1"/>
    <property type="molecule type" value="Genomic_DNA"/>
</dbReference>
<organism evidence="2 3">
    <name type="scientific">Chloropicon roscoffensis</name>
    <dbReference type="NCBI Taxonomy" id="1461544"/>
    <lineage>
        <taxon>Eukaryota</taxon>
        <taxon>Viridiplantae</taxon>
        <taxon>Chlorophyta</taxon>
        <taxon>Chloropicophyceae</taxon>
        <taxon>Chloropicales</taxon>
        <taxon>Chloropicaceae</taxon>
        <taxon>Chloropicon</taxon>
    </lineage>
</organism>
<feature type="compositionally biased region" description="Polar residues" evidence="1">
    <location>
        <begin position="322"/>
        <end position="331"/>
    </location>
</feature>
<dbReference type="Proteomes" id="UP001472866">
    <property type="component" value="Chromosome 02"/>
</dbReference>
<feature type="compositionally biased region" description="Polar residues" evidence="1">
    <location>
        <begin position="107"/>
        <end position="121"/>
    </location>
</feature>
<evidence type="ECO:0000256" key="1">
    <source>
        <dbReference type="SAM" id="MobiDB-lite"/>
    </source>
</evidence>
<feature type="compositionally biased region" description="Low complexity" evidence="1">
    <location>
        <begin position="262"/>
        <end position="272"/>
    </location>
</feature>
<evidence type="ECO:0000313" key="3">
    <source>
        <dbReference type="Proteomes" id="UP001472866"/>
    </source>
</evidence>
<gene>
    <name evidence="2" type="ORF">HKI87_02g13060</name>
</gene>
<feature type="compositionally biased region" description="Basic and acidic residues" evidence="1">
    <location>
        <begin position="223"/>
        <end position="235"/>
    </location>
</feature>
<protein>
    <submittedName>
        <fullName evidence="2">Uncharacterized protein</fullName>
    </submittedName>
</protein>
<dbReference type="AlphaFoldDB" id="A0AAX4P205"/>
<feature type="compositionally biased region" description="Low complexity" evidence="1">
    <location>
        <begin position="133"/>
        <end position="142"/>
    </location>
</feature>
<feature type="compositionally biased region" description="Acidic residues" evidence="1">
    <location>
        <begin position="289"/>
        <end position="298"/>
    </location>
</feature>
<reference evidence="2 3" key="1">
    <citation type="submission" date="2024-03" db="EMBL/GenBank/DDBJ databases">
        <title>Complete genome sequence of the green alga Chloropicon roscoffensis RCC1871.</title>
        <authorList>
            <person name="Lemieux C."/>
            <person name="Pombert J.-F."/>
            <person name="Otis C."/>
            <person name="Turmel M."/>
        </authorList>
    </citation>
    <scope>NUCLEOTIDE SEQUENCE [LARGE SCALE GENOMIC DNA]</scope>
    <source>
        <strain evidence="2 3">RCC1871</strain>
    </source>
</reference>
<accession>A0AAX4P205</accession>
<name>A0AAX4P205_9CHLO</name>
<sequence>MVAALKGVEAEIEALRSKREMLELDSASYSNSTLAKWRERLGEVRDQSLAAKTRNERLVDEVEDFSAEYHDRARVVQLSDKAFGYDVAVKEYLKKVKKLLPGWLHQVQSRGSVADKPSSSPRKVEPRVVSGVAEEPTAAAAESPWQGSSPGALTPQNRVSSTITLSREGSLKERVWSPRADQVDAEEEEEEEDQHESSSPGVSLSPAFVPVQTAKFTASITKPRTEDASGKKKTPEQASTRARPPESDPDAEGGREASDVSRTTTPRQPARRPTSEAAETPTRVRFLGEEVDLEDSQETFESYSYTEAAHTPVGRTRGDGNYTESEVSAESSRGRYSPSPQGAMAEGPTRATLGSAASSPNVRPQPQPSPWSTKGVTPEAKATAPSPALIEEEESSSSSSSISDGAGKNSVDPEPTERFSPGPSRGADEQEDDGEEERRDPPAKSVEGAPKLSTIANRTFDTDTEESEVFYQSYQTRQLSKESSDEFDF</sequence>
<feature type="compositionally biased region" description="Acidic residues" evidence="1">
    <location>
        <begin position="183"/>
        <end position="194"/>
    </location>
</feature>
<feature type="region of interest" description="Disordered" evidence="1">
    <location>
        <begin position="107"/>
        <end position="467"/>
    </location>
</feature>
<feature type="compositionally biased region" description="Polar residues" evidence="1">
    <location>
        <begin position="145"/>
        <end position="167"/>
    </location>
</feature>
<proteinExistence type="predicted"/>
<keyword evidence="3" id="KW-1185">Reference proteome</keyword>